<organism evidence="1 2">
    <name type="scientific">Mesobacillus selenatarsenatis (strain DSM 18680 / JCM 14380 / FERM P-15431 / SF-1)</name>
    <dbReference type="NCBI Taxonomy" id="1321606"/>
    <lineage>
        <taxon>Bacteria</taxon>
        <taxon>Bacillati</taxon>
        <taxon>Bacillota</taxon>
        <taxon>Bacilli</taxon>
        <taxon>Bacillales</taxon>
        <taxon>Bacillaceae</taxon>
        <taxon>Mesobacillus</taxon>
    </lineage>
</organism>
<sequence>MASFPGTGTFPVPEGMAFAVLDGHMRDLSWKAHLDNSYKDKGSLAAGNLLERMASLMVIHP</sequence>
<proteinExistence type="predicted"/>
<gene>
    <name evidence="1" type="ORF">SAMD00020551_2403</name>
</gene>
<dbReference type="Proteomes" id="UP000031014">
    <property type="component" value="Unassembled WGS sequence"/>
</dbReference>
<keyword evidence="2" id="KW-1185">Reference proteome</keyword>
<evidence type="ECO:0000313" key="1">
    <source>
        <dbReference type="EMBL" id="GAM14254.1"/>
    </source>
</evidence>
<dbReference type="AlphaFoldDB" id="A0A0A8X4Q4"/>
<dbReference type="EMBL" id="BASE01000053">
    <property type="protein sequence ID" value="GAM14254.1"/>
    <property type="molecule type" value="Genomic_DNA"/>
</dbReference>
<evidence type="ECO:0000313" key="2">
    <source>
        <dbReference type="Proteomes" id="UP000031014"/>
    </source>
</evidence>
<name>A0A0A8X4Q4_MESS1</name>
<reference evidence="1 2" key="1">
    <citation type="submission" date="2013-06" db="EMBL/GenBank/DDBJ databases">
        <title>Whole genome shotgun sequence of Bacillus selenatarsenatis SF-1.</title>
        <authorList>
            <person name="Kuroda M."/>
            <person name="Sei K."/>
            <person name="Yamashita M."/>
            <person name="Ike M."/>
        </authorList>
    </citation>
    <scope>NUCLEOTIDE SEQUENCE [LARGE SCALE GENOMIC DNA]</scope>
    <source>
        <strain evidence="1 2">SF-1</strain>
    </source>
</reference>
<accession>A0A0A8X4Q4</accession>
<comment type="caution">
    <text evidence="1">The sequence shown here is derived from an EMBL/GenBank/DDBJ whole genome shotgun (WGS) entry which is preliminary data.</text>
</comment>
<protein>
    <submittedName>
        <fullName evidence="1">Uncharacterized protein</fullName>
    </submittedName>
</protein>